<feature type="domain" description="Immunoglobulin I-set" evidence="3">
    <location>
        <begin position="11"/>
        <end position="47"/>
    </location>
</feature>
<organism evidence="4 5">
    <name type="scientific">Adineta steineri</name>
    <dbReference type="NCBI Taxonomy" id="433720"/>
    <lineage>
        <taxon>Eukaryota</taxon>
        <taxon>Metazoa</taxon>
        <taxon>Spiralia</taxon>
        <taxon>Gnathifera</taxon>
        <taxon>Rotifera</taxon>
        <taxon>Eurotatoria</taxon>
        <taxon>Bdelloidea</taxon>
        <taxon>Adinetida</taxon>
        <taxon>Adinetidae</taxon>
        <taxon>Adineta</taxon>
    </lineage>
</organism>
<dbReference type="SUPFAM" id="SSF48726">
    <property type="entry name" value="Immunoglobulin"/>
    <property type="match status" value="1"/>
</dbReference>
<dbReference type="Proteomes" id="UP000663868">
    <property type="component" value="Unassembled WGS sequence"/>
</dbReference>
<dbReference type="Gene3D" id="2.60.40.10">
    <property type="entry name" value="Immunoglobulins"/>
    <property type="match status" value="2"/>
</dbReference>
<comment type="caution">
    <text evidence="4">The sequence shown here is derived from an EMBL/GenBank/DDBJ whole genome shotgun (WGS) entry which is preliminary data.</text>
</comment>
<dbReference type="PANTHER" id="PTHR45080:SF8">
    <property type="entry name" value="IG-LIKE DOMAIN-CONTAINING PROTEIN"/>
    <property type="match status" value="1"/>
</dbReference>
<keyword evidence="2" id="KW-1015">Disulfide bond</keyword>
<dbReference type="InterPro" id="IPR013098">
    <property type="entry name" value="Ig_I-set"/>
</dbReference>
<dbReference type="GO" id="GO:0007156">
    <property type="term" value="P:homophilic cell adhesion via plasma membrane adhesion molecules"/>
    <property type="evidence" value="ECO:0007669"/>
    <property type="project" value="TreeGrafter"/>
</dbReference>
<gene>
    <name evidence="4" type="ORF">KXQ929_LOCUS51048</name>
</gene>
<dbReference type="InterPro" id="IPR013783">
    <property type="entry name" value="Ig-like_fold"/>
</dbReference>
<keyword evidence="1" id="KW-0732">Signal</keyword>
<protein>
    <recommendedName>
        <fullName evidence="3">Immunoglobulin I-set domain-containing protein</fullName>
    </recommendedName>
</protein>
<dbReference type="AlphaFoldDB" id="A0A820P292"/>
<evidence type="ECO:0000259" key="3">
    <source>
        <dbReference type="Pfam" id="PF07679"/>
    </source>
</evidence>
<evidence type="ECO:0000313" key="4">
    <source>
        <dbReference type="EMBL" id="CAF4401465.1"/>
    </source>
</evidence>
<dbReference type="InterPro" id="IPR036179">
    <property type="entry name" value="Ig-like_dom_sf"/>
</dbReference>
<dbReference type="CDD" id="cd00096">
    <property type="entry name" value="Ig"/>
    <property type="match status" value="1"/>
</dbReference>
<evidence type="ECO:0000256" key="1">
    <source>
        <dbReference type="ARBA" id="ARBA00022729"/>
    </source>
</evidence>
<dbReference type="InterPro" id="IPR050958">
    <property type="entry name" value="Cell_Adh-Cytoskel_Orgn"/>
</dbReference>
<dbReference type="Pfam" id="PF07679">
    <property type="entry name" value="I-set"/>
    <property type="match status" value="1"/>
</dbReference>
<evidence type="ECO:0000313" key="5">
    <source>
        <dbReference type="Proteomes" id="UP000663868"/>
    </source>
</evidence>
<name>A0A820P292_9BILA</name>
<dbReference type="PANTHER" id="PTHR45080">
    <property type="entry name" value="CONTACTIN 5"/>
    <property type="match status" value="1"/>
</dbReference>
<dbReference type="GO" id="GO:0005886">
    <property type="term" value="C:plasma membrane"/>
    <property type="evidence" value="ECO:0007669"/>
    <property type="project" value="TreeGrafter"/>
</dbReference>
<accession>A0A820P292</accession>
<feature type="non-terminal residue" evidence="4">
    <location>
        <position position="110"/>
    </location>
</feature>
<evidence type="ECO:0000256" key="2">
    <source>
        <dbReference type="ARBA" id="ARBA00023157"/>
    </source>
</evidence>
<proteinExistence type="predicted"/>
<dbReference type="EMBL" id="CAJOBB010024534">
    <property type="protein sequence ID" value="CAF4401465.1"/>
    <property type="molecule type" value="Genomic_DNA"/>
</dbReference>
<feature type="non-terminal residue" evidence="4">
    <location>
        <position position="1"/>
    </location>
</feature>
<sequence length="110" mass="12472">HVLKKKGGNKYTIFLDIKNLTSSDSGIYKCTLSNEIGTAVANIVLKVAGDKANLEQLDRIAPAFEKPKITKDLKQKTIKIECRCKGKLEPKIIWKKDKIEIKDKLNKYKI</sequence>
<reference evidence="4" key="1">
    <citation type="submission" date="2021-02" db="EMBL/GenBank/DDBJ databases">
        <authorList>
            <person name="Nowell W R."/>
        </authorList>
    </citation>
    <scope>NUCLEOTIDE SEQUENCE</scope>
</reference>